<dbReference type="InterPro" id="IPR002018">
    <property type="entry name" value="CarbesteraseB"/>
</dbReference>
<dbReference type="SUPFAM" id="SSF53474">
    <property type="entry name" value="alpha/beta-Hydrolases"/>
    <property type="match status" value="1"/>
</dbReference>
<evidence type="ECO:0000313" key="5">
    <source>
        <dbReference type="Proteomes" id="UP001148614"/>
    </source>
</evidence>
<organism evidence="4 5">
    <name type="scientific">Xylaria arbuscula</name>
    <dbReference type="NCBI Taxonomy" id="114810"/>
    <lineage>
        <taxon>Eukaryota</taxon>
        <taxon>Fungi</taxon>
        <taxon>Dikarya</taxon>
        <taxon>Ascomycota</taxon>
        <taxon>Pezizomycotina</taxon>
        <taxon>Sordariomycetes</taxon>
        <taxon>Xylariomycetidae</taxon>
        <taxon>Xylariales</taxon>
        <taxon>Xylariaceae</taxon>
        <taxon>Xylaria</taxon>
    </lineage>
</organism>
<comment type="caution">
    <text evidence="4">The sequence shown here is derived from an EMBL/GenBank/DDBJ whole genome shotgun (WGS) entry which is preliminary data.</text>
</comment>
<evidence type="ECO:0000256" key="1">
    <source>
        <dbReference type="ARBA" id="ARBA00005964"/>
    </source>
</evidence>
<reference evidence="4" key="1">
    <citation type="submission" date="2022-07" db="EMBL/GenBank/DDBJ databases">
        <title>Genome Sequence of Xylaria arbuscula.</title>
        <authorList>
            <person name="Buettner E."/>
        </authorList>
    </citation>
    <scope>NUCLEOTIDE SEQUENCE</scope>
    <source>
        <strain evidence="4">VT107</strain>
    </source>
</reference>
<evidence type="ECO:0000313" key="4">
    <source>
        <dbReference type="EMBL" id="KAJ3579071.1"/>
    </source>
</evidence>
<dbReference type="Pfam" id="PF00135">
    <property type="entry name" value="COesterase"/>
    <property type="match status" value="1"/>
</dbReference>
<dbReference type="InterPro" id="IPR029058">
    <property type="entry name" value="AB_hydrolase_fold"/>
</dbReference>
<dbReference type="InterPro" id="IPR050309">
    <property type="entry name" value="Type-B_Carboxylest/Lipase"/>
</dbReference>
<dbReference type="VEuPathDB" id="FungiDB:F4678DRAFT_462035"/>
<evidence type="ECO:0000259" key="3">
    <source>
        <dbReference type="Pfam" id="PF00135"/>
    </source>
</evidence>
<keyword evidence="5" id="KW-1185">Reference proteome</keyword>
<sequence length="812" mass="88111">MHTDPTHGDVIRFYSPNIGPYEAQLGLSSELNQPPFEVRYDALPHHHVDGAVWPVGAYALPMSSDADGGKLDGSSGDLGAETKLRSVNRPLVVVIGFSCARPSRPVPVQYTYVGHLPGELTRLLRHATHCPLPDGRALKGRCDGAVEVRREGNKRQSVQEAGDGSLILPAEGKDPDERCFIYEESSELGFAGKGANRAPDCLGNVAIEELGPILPGRLGRVLESYWKTQLEVREALETGLGTAHRAGQERFPGPCDRDTAGAGCDGIAWRQERIVPRYWSNRAATPVSVSNLATTTPITLSAGTVIGSVIDGVEYYRGIPYAQPPTGPLRLKPPVRLQSFGSFEATGVGPACPQTTAIDFTPLLLDVISLPNVEETLLFGTAVGDETEDCLTISVMRPEGTAADARLPVLFWIYGGGTRETYYLCGRANYRLGAFGFLGGSEVLADGAANLGLLDQRMGLEWVADNIAAFGGNPDAVTIWGESAGSISVFDQLALFDGNNTYKNRPLFRGAIMNSGSITPTEPVNGVKAQEIFDAVVEVAGCGKRADSAKLECLRGVDYDTFLNASNSVPSYLSYTSLALSYTPRPDGRILTACPAVLAQEKKYAAVPMIIGNQENEGTLFALFQSNITTEAALISYLNEVLFRNSTRDEIARLVETYPENPHSPAGIGASNDTYPEFKRLAAILGDWEFTFMSRLLLETLPATVPAWAYRATYASGTPVLGTYHGSDLPHIYYKTDHVSRSLQDLYISFVNSLDPNDHTANTQSKYLAFWPTWQEKKQLFELGAHSTQLVDGDARATSFEYIRAHLESLRL</sequence>
<keyword evidence="2" id="KW-0378">Hydrolase</keyword>
<comment type="similarity">
    <text evidence="1">Belongs to the type-B carboxylesterase/lipase family.</text>
</comment>
<evidence type="ECO:0000256" key="2">
    <source>
        <dbReference type="ARBA" id="ARBA00022801"/>
    </source>
</evidence>
<dbReference type="InterPro" id="IPR019826">
    <property type="entry name" value="Carboxylesterase_B_AS"/>
</dbReference>
<proteinExistence type="inferred from homology"/>
<dbReference type="GO" id="GO:0016787">
    <property type="term" value="F:hydrolase activity"/>
    <property type="evidence" value="ECO:0007669"/>
    <property type="project" value="UniProtKB-KW"/>
</dbReference>
<accession>A0A9W8TRT5</accession>
<dbReference type="PROSITE" id="PS00122">
    <property type="entry name" value="CARBOXYLESTERASE_B_1"/>
    <property type="match status" value="1"/>
</dbReference>
<feature type="domain" description="Carboxylesterase type B" evidence="3">
    <location>
        <begin position="298"/>
        <end position="788"/>
    </location>
</feature>
<protein>
    <recommendedName>
        <fullName evidence="3">Carboxylesterase type B domain-containing protein</fullName>
    </recommendedName>
</protein>
<dbReference type="PANTHER" id="PTHR11559">
    <property type="entry name" value="CARBOXYLESTERASE"/>
    <property type="match status" value="1"/>
</dbReference>
<gene>
    <name evidence="4" type="ORF">NPX13_g1494</name>
</gene>
<dbReference type="EMBL" id="JANPWZ010000135">
    <property type="protein sequence ID" value="KAJ3579071.1"/>
    <property type="molecule type" value="Genomic_DNA"/>
</dbReference>
<name>A0A9W8TRT5_9PEZI</name>
<dbReference type="Proteomes" id="UP001148614">
    <property type="component" value="Unassembled WGS sequence"/>
</dbReference>
<dbReference type="Gene3D" id="3.40.50.1820">
    <property type="entry name" value="alpha/beta hydrolase"/>
    <property type="match status" value="1"/>
</dbReference>
<dbReference type="AlphaFoldDB" id="A0A9W8TRT5"/>